<gene>
    <name evidence="1" type="ORF">ACFQ63_13810</name>
</gene>
<organism evidence="1 2">
    <name type="scientific">Streptomyces wedmorensis</name>
    <dbReference type="NCBI Taxonomy" id="43759"/>
    <lineage>
        <taxon>Bacteria</taxon>
        <taxon>Bacillati</taxon>
        <taxon>Actinomycetota</taxon>
        <taxon>Actinomycetes</taxon>
        <taxon>Kitasatosporales</taxon>
        <taxon>Streptomycetaceae</taxon>
        <taxon>Streptomyces</taxon>
    </lineage>
</organism>
<dbReference type="SUPFAM" id="SSF103473">
    <property type="entry name" value="MFS general substrate transporter"/>
    <property type="match status" value="1"/>
</dbReference>
<evidence type="ECO:0000313" key="1">
    <source>
        <dbReference type="EMBL" id="MFE5980773.1"/>
    </source>
</evidence>
<evidence type="ECO:0000313" key="2">
    <source>
        <dbReference type="Proteomes" id="UP001600424"/>
    </source>
</evidence>
<proteinExistence type="predicted"/>
<keyword evidence="2" id="KW-1185">Reference proteome</keyword>
<reference evidence="1 2" key="1">
    <citation type="submission" date="2024-09" db="EMBL/GenBank/DDBJ databases">
        <title>The Natural Products Discovery Center: Release of the First 8490 Sequenced Strains for Exploring Actinobacteria Biosynthetic Diversity.</title>
        <authorList>
            <person name="Kalkreuter E."/>
            <person name="Kautsar S.A."/>
            <person name="Yang D."/>
            <person name="Bader C.D."/>
            <person name="Teijaro C.N."/>
            <person name="Fluegel L."/>
            <person name="Davis C.M."/>
            <person name="Simpson J.R."/>
            <person name="Lauterbach L."/>
            <person name="Steele A.D."/>
            <person name="Gui C."/>
            <person name="Meng S."/>
            <person name="Li G."/>
            <person name="Viehrig K."/>
            <person name="Ye F."/>
            <person name="Su P."/>
            <person name="Kiefer A.F."/>
            <person name="Nichols A."/>
            <person name="Cepeda A.J."/>
            <person name="Yan W."/>
            <person name="Fan B."/>
            <person name="Jiang Y."/>
            <person name="Adhikari A."/>
            <person name="Zheng C.-J."/>
            <person name="Schuster L."/>
            <person name="Cowan T.M."/>
            <person name="Smanski M.J."/>
            <person name="Chevrette M.G."/>
            <person name="De Carvalho L.P.S."/>
            <person name="Shen B."/>
        </authorList>
    </citation>
    <scope>NUCLEOTIDE SEQUENCE [LARGE SCALE GENOMIC DNA]</scope>
    <source>
        <strain evidence="1 2">NPDC056472</strain>
    </source>
</reference>
<dbReference type="RefSeq" id="WP_386248924.1">
    <property type="nucleotide sequence ID" value="NZ_JBHTRV010000008.1"/>
</dbReference>
<evidence type="ECO:0008006" key="3">
    <source>
        <dbReference type="Google" id="ProtNLM"/>
    </source>
</evidence>
<protein>
    <recommendedName>
        <fullName evidence="3">MFS transporter</fullName>
    </recommendedName>
</protein>
<dbReference type="Gene3D" id="1.20.1250.20">
    <property type="entry name" value="MFS general substrate transporter like domains"/>
    <property type="match status" value="1"/>
</dbReference>
<sequence length="84" mass="8772">MLHLDATTAVVTWLTFLGQLAPALLALRAGVLGDRYSERRQMVTGDLGSAAVLASVPVSAALGVVDSFAAPDRRRGPRSGERPA</sequence>
<name>A0ABW6IT30_STRWE</name>
<comment type="caution">
    <text evidence="1">The sequence shown here is derived from an EMBL/GenBank/DDBJ whole genome shotgun (WGS) entry which is preliminary data.</text>
</comment>
<dbReference type="InterPro" id="IPR036259">
    <property type="entry name" value="MFS_trans_sf"/>
</dbReference>
<accession>A0ABW6IT30</accession>
<dbReference type="Proteomes" id="UP001600424">
    <property type="component" value="Unassembled WGS sequence"/>
</dbReference>
<dbReference type="EMBL" id="JBHTRV010000008">
    <property type="protein sequence ID" value="MFE5980773.1"/>
    <property type="molecule type" value="Genomic_DNA"/>
</dbReference>